<evidence type="ECO:0000313" key="4">
    <source>
        <dbReference type="Proteomes" id="UP000066986"/>
    </source>
</evidence>
<dbReference type="GeneID" id="32030730"/>
<organism evidence="3 4">
    <name type="scientific">Aerococcus viridans</name>
    <dbReference type="NCBI Taxonomy" id="1377"/>
    <lineage>
        <taxon>Bacteria</taxon>
        <taxon>Bacillati</taxon>
        <taxon>Bacillota</taxon>
        <taxon>Bacilli</taxon>
        <taxon>Lactobacillales</taxon>
        <taxon>Aerococcaceae</taxon>
        <taxon>Aerococcus</taxon>
    </lineage>
</organism>
<dbReference type="KEGG" id="avs:AWM76_07325"/>
<sequence length="194" mass="21859">MNKNNKERLREKLKISADSKIMISVGELNNNKNHIAGIEALNIMQDDALHYVICGIGTQESYLRTKVSEYKLENNVHFIGYTHNIEEYLSGSDFSLFLSKREGLGLAGLEAMAAGLPLISSNIGGIKDYTNNGETGFTVDDPGDYEIIAKQINNLLNLENKQLKKISKNNQRIAEKYSSELVNKEMYEIYSELF</sequence>
<dbReference type="PANTHER" id="PTHR12526:SF630">
    <property type="entry name" value="GLYCOSYLTRANSFERASE"/>
    <property type="match status" value="1"/>
</dbReference>
<dbReference type="GO" id="GO:0016757">
    <property type="term" value="F:glycosyltransferase activity"/>
    <property type="evidence" value="ECO:0007669"/>
    <property type="project" value="InterPro"/>
</dbReference>
<dbReference type="Pfam" id="PF00534">
    <property type="entry name" value="Glycos_transf_1"/>
    <property type="match status" value="1"/>
</dbReference>
<protein>
    <recommendedName>
        <fullName evidence="2">Glycosyl transferase family 1 domain-containing protein</fullName>
    </recommendedName>
</protein>
<dbReference type="InterPro" id="IPR001296">
    <property type="entry name" value="Glyco_trans_1"/>
</dbReference>
<dbReference type="PANTHER" id="PTHR12526">
    <property type="entry name" value="GLYCOSYLTRANSFERASE"/>
    <property type="match status" value="1"/>
</dbReference>
<accession>A0AAU8U9G2</accession>
<reference evidence="3 4" key="1">
    <citation type="journal article" date="2016" name="Genome Announc.">
        <title>Complete Genome Sequences of Aerococcus christensenii CCUG 28831T, Aerococcus sanguinicola CCUG 43001T, Aerococcus urinae CCUG 36881T, Aerococcus urinaeequi CCUG 28094T, Aerococcus urinaehominis CCUG 42038 BT, and Aerococcus viridans CCUG 4311T.</title>
        <authorList>
            <person name="Carkaci D."/>
            <person name="Dargis R."/>
            <person name="Nielsen X.C."/>
            <person name="Skovgaard O."/>
            <person name="Fuursted K."/>
            <person name="Christensen J.J."/>
        </authorList>
    </citation>
    <scope>NUCLEOTIDE SEQUENCE [LARGE SCALE GENOMIC DNA]</scope>
    <source>
        <strain evidence="3 4">CCUG4311</strain>
    </source>
</reference>
<dbReference type="EMBL" id="CP014164">
    <property type="protein sequence ID" value="AMC01373.1"/>
    <property type="molecule type" value="Genomic_DNA"/>
</dbReference>
<evidence type="ECO:0000313" key="3">
    <source>
        <dbReference type="EMBL" id="AMC01373.1"/>
    </source>
</evidence>
<feature type="coiled-coil region" evidence="1">
    <location>
        <begin position="149"/>
        <end position="176"/>
    </location>
</feature>
<dbReference type="AlphaFoldDB" id="A0AAU8U9G2"/>
<dbReference type="SUPFAM" id="SSF53756">
    <property type="entry name" value="UDP-Glycosyltransferase/glycogen phosphorylase"/>
    <property type="match status" value="1"/>
</dbReference>
<evidence type="ECO:0000259" key="2">
    <source>
        <dbReference type="Pfam" id="PF00534"/>
    </source>
</evidence>
<reference evidence="4" key="2">
    <citation type="submission" date="2016-01" db="EMBL/GenBank/DDBJ databases">
        <title>Six Aerococcus type strain genome sequencing and assembly using PacBio and Illumina Hiseq.</title>
        <authorList>
            <person name="Carkaci D."/>
            <person name="Dargis R."/>
            <person name="Nielsen X.C."/>
            <person name="Skovgaard O."/>
            <person name="Fuursted K."/>
            <person name="Christensen J.J."/>
        </authorList>
    </citation>
    <scope>NUCLEOTIDE SEQUENCE [LARGE SCALE GENOMIC DNA]</scope>
    <source>
        <strain evidence="4">CCUG4311</strain>
    </source>
</reference>
<evidence type="ECO:0000256" key="1">
    <source>
        <dbReference type="SAM" id="Coils"/>
    </source>
</evidence>
<name>A0AAU8U9G2_9LACT</name>
<dbReference type="Proteomes" id="UP000066986">
    <property type="component" value="Chromosome"/>
</dbReference>
<feature type="domain" description="Glycosyl transferase family 1" evidence="2">
    <location>
        <begin position="6"/>
        <end position="171"/>
    </location>
</feature>
<proteinExistence type="predicted"/>
<gene>
    <name evidence="3" type="ORF">AWM76_07325</name>
</gene>
<keyword evidence="1" id="KW-0175">Coiled coil</keyword>
<dbReference type="RefSeq" id="WP_060779371.1">
    <property type="nucleotide sequence ID" value="NZ_CP014164.1"/>
</dbReference>
<dbReference type="CDD" id="cd03801">
    <property type="entry name" value="GT4_PimA-like"/>
    <property type="match status" value="1"/>
</dbReference>
<dbReference type="Gene3D" id="3.40.50.2000">
    <property type="entry name" value="Glycogen Phosphorylase B"/>
    <property type="match status" value="1"/>
</dbReference>